<proteinExistence type="predicted"/>
<organism evidence="2">
    <name type="scientific">Phytophthora nicotianae</name>
    <name type="common">Potato buckeye rot agent</name>
    <name type="synonym">Phytophthora parasitica</name>
    <dbReference type="NCBI Taxonomy" id="4792"/>
    <lineage>
        <taxon>Eukaryota</taxon>
        <taxon>Sar</taxon>
        <taxon>Stramenopiles</taxon>
        <taxon>Oomycota</taxon>
        <taxon>Peronosporomycetes</taxon>
        <taxon>Peronosporales</taxon>
        <taxon>Peronosporaceae</taxon>
        <taxon>Phytophthora</taxon>
    </lineage>
</organism>
<protein>
    <submittedName>
        <fullName evidence="2">Uncharacterized protein</fullName>
    </submittedName>
</protein>
<evidence type="ECO:0000256" key="1">
    <source>
        <dbReference type="SAM" id="MobiDB-lite"/>
    </source>
</evidence>
<feature type="compositionally biased region" description="Basic and acidic residues" evidence="1">
    <location>
        <begin position="50"/>
        <end position="72"/>
    </location>
</feature>
<dbReference type="Proteomes" id="UP000053864">
    <property type="component" value="Unassembled WGS sequence"/>
</dbReference>
<reference evidence="2" key="1">
    <citation type="submission" date="2013-11" db="EMBL/GenBank/DDBJ databases">
        <title>The Genome Sequence of Phytophthora parasitica CJ05E6.</title>
        <authorList>
            <consortium name="The Broad Institute Genomics Platform"/>
            <person name="Russ C."/>
            <person name="Tyler B."/>
            <person name="Panabieres F."/>
            <person name="Shan W."/>
            <person name="Tripathy S."/>
            <person name="Grunwald N."/>
            <person name="Machado M."/>
            <person name="Johnson C.S."/>
            <person name="Arredondo F."/>
            <person name="Hong C."/>
            <person name="Coffey M."/>
            <person name="Young S.K."/>
            <person name="Zeng Q."/>
            <person name="Gargeya S."/>
            <person name="Fitzgerald M."/>
            <person name="Abouelleil A."/>
            <person name="Alvarado L."/>
            <person name="Chapman S.B."/>
            <person name="Gainer-Dewar J."/>
            <person name="Goldberg J."/>
            <person name="Griggs A."/>
            <person name="Gujja S."/>
            <person name="Hansen M."/>
            <person name="Howarth C."/>
            <person name="Imamovic A."/>
            <person name="Ireland A."/>
            <person name="Larimer J."/>
            <person name="McCowan C."/>
            <person name="Murphy C."/>
            <person name="Pearson M."/>
            <person name="Poon T.W."/>
            <person name="Priest M."/>
            <person name="Roberts A."/>
            <person name="Saif S."/>
            <person name="Shea T."/>
            <person name="Sykes S."/>
            <person name="Wortman J."/>
            <person name="Nusbaum C."/>
            <person name="Birren B."/>
        </authorList>
    </citation>
    <scope>NUCLEOTIDE SEQUENCE [LARGE SCALE GENOMIC DNA]</scope>
    <source>
        <strain evidence="2">CJ05E6</strain>
    </source>
</reference>
<sequence length="186" mass="20234">GLQNKPLVAPTITLTLSLTRTRTEAWRRHHYDPRSGVAMHAHRRTLWPTTHHEREPLSVRHLDRSPSEEGRPPARRTGTRATLPASTLAPAEVRTDVSPSEFVAAASRGTLENTSTSERTDTASTGFCATLPAPEIAFVGHVETSATLSAPECDAAAAVRHMEAGETVSVHEAAMVIFFNYFFGPL</sequence>
<feature type="region of interest" description="Disordered" evidence="1">
    <location>
        <begin position="47"/>
        <end position="92"/>
    </location>
</feature>
<accession>W2IP91</accession>
<name>W2IP91_PHYNI</name>
<dbReference type="EMBL" id="KI673870">
    <property type="protein sequence ID" value="ETL36054.1"/>
    <property type="molecule type" value="Genomic_DNA"/>
</dbReference>
<dbReference type="VEuPathDB" id="FungiDB:PPTG_23401"/>
<feature type="non-terminal residue" evidence="2">
    <location>
        <position position="1"/>
    </location>
</feature>
<evidence type="ECO:0000313" key="2">
    <source>
        <dbReference type="EMBL" id="ETL36054.1"/>
    </source>
</evidence>
<dbReference type="AlphaFoldDB" id="W2IP91"/>
<gene>
    <name evidence="2" type="ORF">L916_11917</name>
</gene>